<dbReference type="AlphaFoldDB" id="A0A397AFD4"/>
<dbReference type="Proteomes" id="UP000265427">
    <property type="component" value="Unassembled WGS sequence"/>
</dbReference>
<evidence type="ECO:0000313" key="22">
    <source>
        <dbReference type="Proteomes" id="UP000265716"/>
    </source>
</evidence>
<evidence type="ECO:0000313" key="26">
    <source>
        <dbReference type="Proteomes" id="UP000275652"/>
    </source>
</evidence>
<protein>
    <recommendedName>
        <fullName evidence="12">Peptidase M14 domain-containing protein</fullName>
    </recommendedName>
</protein>
<dbReference type="PRINTS" id="PR00765">
    <property type="entry name" value="CRBOXYPTASEA"/>
</dbReference>
<dbReference type="FunFam" id="3.40.630.10:FF:000084">
    <property type="entry name" value="Carboxypeptidase B2"/>
    <property type="match status" value="1"/>
</dbReference>
<evidence type="ECO:0000313" key="17">
    <source>
        <dbReference type="EMBL" id="RHY69532.1"/>
    </source>
</evidence>
<evidence type="ECO:0000313" key="25">
    <source>
        <dbReference type="Proteomes" id="UP000266643"/>
    </source>
</evidence>
<feature type="signal peptide" evidence="11">
    <location>
        <begin position="1"/>
        <end position="18"/>
    </location>
</feature>
<dbReference type="Proteomes" id="UP000275652">
    <property type="component" value="Unassembled WGS sequence"/>
</dbReference>
<dbReference type="GO" id="GO:0008270">
    <property type="term" value="F:zinc ion binding"/>
    <property type="evidence" value="ECO:0007669"/>
    <property type="project" value="InterPro"/>
</dbReference>
<dbReference type="Proteomes" id="UP000266196">
    <property type="component" value="Unassembled WGS sequence"/>
</dbReference>
<evidence type="ECO:0000256" key="10">
    <source>
        <dbReference type="PROSITE-ProRule" id="PRU01379"/>
    </source>
</evidence>
<dbReference type="EMBL" id="QUTC01003527">
    <property type="protein sequence ID" value="RHY69532.1"/>
    <property type="molecule type" value="Genomic_DNA"/>
</dbReference>
<dbReference type="EMBL" id="QUTE01008258">
    <property type="protein sequence ID" value="RHZ25529.1"/>
    <property type="molecule type" value="Genomic_DNA"/>
</dbReference>
<dbReference type="Proteomes" id="UP000266643">
    <property type="component" value="Unassembled WGS sequence"/>
</dbReference>
<evidence type="ECO:0000313" key="14">
    <source>
        <dbReference type="EMBL" id="RHY06543.1"/>
    </source>
</evidence>
<evidence type="ECO:0000256" key="2">
    <source>
        <dbReference type="ARBA" id="ARBA00005988"/>
    </source>
</evidence>
<evidence type="ECO:0000313" key="20">
    <source>
        <dbReference type="EMBL" id="RLO02530.1"/>
    </source>
</evidence>
<feature type="chain" id="PRO_5040068792" description="Peptidase M14 domain-containing protein" evidence="11">
    <location>
        <begin position="19"/>
        <end position="351"/>
    </location>
</feature>
<keyword evidence="5" id="KW-0479">Metal-binding</keyword>
<name>A0A397AFD4_APHAT</name>
<dbReference type="EMBL" id="QUTF01009954">
    <property type="protein sequence ID" value="RHZ33749.1"/>
    <property type="molecule type" value="Genomic_DNA"/>
</dbReference>
<dbReference type="EMBL" id="QUTD01007115">
    <property type="protein sequence ID" value="RHY51745.1"/>
    <property type="molecule type" value="Genomic_DNA"/>
</dbReference>
<keyword evidence="6 11" id="KW-0732">Signal</keyword>
<dbReference type="GO" id="GO:0006508">
    <property type="term" value="P:proteolysis"/>
    <property type="evidence" value="ECO:0007669"/>
    <property type="project" value="UniProtKB-KW"/>
</dbReference>
<evidence type="ECO:0000256" key="6">
    <source>
        <dbReference type="ARBA" id="ARBA00022729"/>
    </source>
</evidence>
<dbReference type="Pfam" id="PF00246">
    <property type="entry name" value="Peptidase_M14"/>
    <property type="match status" value="1"/>
</dbReference>
<evidence type="ECO:0000313" key="23">
    <source>
        <dbReference type="Proteomes" id="UP000266196"/>
    </source>
</evidence>
<keyword evidence="8" id="KW-0862">Zinc</keyword>
<evidence type="ECO:0000313" key="19">
    <source>
        <dbReference type="EMBL" id="RHZ33749.1"/>
    </source>
</evidence>
<evidence type="ECO:0000256" key="11">
    <source>
        <dbReference type="SAM" id="SignalP"/>
    </source>
</evidence>
<evidence type="ECO:0000313" key="16">
    <source>
        <dbReference type="EMBL" id="RHY55619.1"/>
    </source>
</evidence>
<keyword evidence="9" id="KW-0482">Metalloprotease</keyword>
<keyword evidence="4" id="KW-0645">Protease</keyword>
<comment type="cofactor">
    <cofactor evidence="1">
        <name>Zn(2+)</name>
        <dbReference type="ChEBI" id="CHEBI:29105"/>
    </cofactor>
</comment>
<feature type="domain" description="Peptidase M14" evidence="12">
    <location>
        <begin position="55"/>
        <end position="332"/>
    </location>
</feature>
<evidence type="ECO:0000313" key="28">
    <source>
        <dbReference type="Proteomes" id="UP000286510"/>
    </source>
</evidence>
<dbReference type="Proteomes" id="UP000265716">
    <property type="component" value="Unassembled WGS sequence"/>
</dbReference>
<organism evidence="14 21">
    <name type="scientific">Aphanomyces astaci</name>
    <name type="common">Crayfish plague agent</name>
    <dbReference type="NCBI Taxonomy" id="112090"/>
    <lineage>
        <taxon>Eukaryota</taxon>
        <taxon>Sar</taxon>
        <taxon>Stramenopiles</taxon>
        <taxon>Oomycota</taxon>
        <taxon>Saprolegniomycetes</taxon>
        <taxon>Saprolegniales</taxon>
        <taxon>Verrucalvaceae</taxon>
        <taxon>Aphanomyces</taxon>
    </lineage>
</organism>
<evidence type="ECO:0000313" key="18">
    <source>
        <dbReference type="EMBL" id="RHZ25529.1"/>
    </source>
</evidence>
<dbReference type="SMART" id="SM00631">
    <property type="entry name" value="Zn_pept"/>
    <property type="match status" value="1"/>
</dbReference>
<dbReference type="Proteomes" id="UP000266239">
    <property type="component" value="Unassembled WGS sequence"/>
</dbReference>
<evidence type="ECO:0000256" key="8">
    <source>
        <dbReference type="ARBA" id="ARBA00022833"/>
    </source>
</evidence>
<feature type="active site" description="Proton donor/acceptor" evidence="10">
    <location>
        <position position="301"/>
    </location>
</feature>
<evidence type="ECO:0000256" key="4">
    <source>
        <dbReference type="ARBA" id="ARBA00022670"/>
    </source>
</evidence>
<evidence type="ECO:0000259" key="12">
    <source>
        <dbReference type="PROSITE" id="PS52035"/>
    </source>
</evidence>
<evidence type="ECO:0000313" key="13">
    <source>
        <dbReference type="EMBL" id="RHY02740.1"/>
    </source>
</evidence>
<dbReference type="PROSITE" id="PS52035">
    <property type="entry name" value="PEPTIDASE_M14"/>
    <property type="match status" value="1"/>
</dbReference>
<dbReference type="Proteomes" id="UP000286510">
    <property type="component" value="Unassembled WGS sequence"/>
</dbReference>
<sequence>MKFTSGLVLSAAAAFAAASSLEGDADDNRLCHAQTAGYLDKLVAGSYVTNGFFDCFRTQEQIFELLDTLQNKHPTLITRHEVSKSVNGLVIPGYKVANGKNAKAIYVQATQHAREWASTSGSLYALAATLDDVINKKPSPLDHYDVVVVPIVNLDSYIKTWTTNRLIRTNVNGVDLNRNWPSPYWNADNQPPGSQTYPGKAILSEPETLGIHKWLQANAATIDGGIDVHSNAASVLFPFGDSKVDPVEPYLAKYKVLGKAVQTAIAGAGGNYDLAQRLYLTYGNFRDYTFRNYTKPGLTIEVDGVDFVVPVSTIRQVGKEVYAGLKAYSTAAVDFNGGTTSPTPTTTKPAC</sequence>
<gene>
    <name evidence="13" type="ORF">DYB25_005967</name>
    <name evidence="19" type="ORF">DYB26_001683</name>
    <name evidence="20" type="ORF">DYB28_014105</name>
    <name evidence="15" type="ORF">DYB30_007404</name>
    <name evidence="18" type="ORF">DYB31_002158</name>
    <name evidence="16" type="ORF">DYB34_001525</name>
    <name evidence="14" type="ORF">DYB36_008806</name>
    <name evidence="17" type="ORF">DYB38_007641</name>
</gene>
<evidence type="ECO:0000313" key="15">
    <source>
        <dbReference type="EMBL" id="RHY51745.1"/>
    </source>
</evidence>
<evidence type="ECO:0000256" key="5">
    <source>
        <dbReference type="ARBA" id="ARBA00022723"/>
    </source>
</evidence>
<dbReference type="EMBL" id="QUTB01005414">
    <property type="protein sequence ID" value="RHY55619.1"/>
    <property type="molecule type" value="Genomic_DNA"/>
</dbReference>
<dbReference type="GO" id="GO:0004181">
    <property type="term" value="F:metallocarboxypeptidase activity"/>
    <property type="evidence" value="ECO:0007669"/>
    <property type="project" value="InterPro"/>
</dbReference>
<evidence type="ECO:0000256" key="1">
    <source>
        <dbReference type="ARBA" id="ARBA00001947"/>
    </source>
</evidence>
<evidence type="ECO:0000313" key="24">
    <source>
        <dbReference type="Proteomes" id="UP000266239"/>
    </source>
</evidence>
<accession>A0A397AFD4</accession>
<dbReference type="SUPFAM" id="SSF53187">
    <property type="entry name" value="Zn-dependent exopeptidases"/>
    <property type="match status" value="1"/>
</dbReference>
<dbReference type="Proteomes" id="UP000283543">
    <property type="component" value="Unassembled WGS sequence"/>
</dbReference>
<reference evidence="20 26" key="1">
    <citation type="journal article" date="2018" name="J. Invertebr. Pathol.">
        <title>New genotyping method for the causative agent of crayfish plague (Aphanomyces astaci) based on whole genome data.</title>
        <authorList>
            <person name="Minardi D."/>
            <person name="Studholme D.J."/>
            <person name="van der Giezen M."/>
            <person name="Pretto T."/>
            <person name="Oidtmann B."/>
        </authorList>
    </citation>
    <scope>NUCLEOTIDE SEQUENCE [LARGE SCALE GENOMIC DNA]</scope>
    <source>
        <strain evidence="20 26">KB13</strain>
    </source>
</reference>
<dbReference type="GO" id="GO:0005615">
    <property type="term" value="C:extracellular space"/>
    <property type="evidence" value="ECO:0007669"/>
    <property type="project" value="TreeGrafter"/>
</dbReference>
<dbReference type="EMBL" id="QUTI01033308">
    <property type="protein sequence ID" value="RLO02530.1"/>
    <property type="molecule type" value="Genomic_DNA"/>
</dbReference>
<evidence type="ECO:0000313" key="21">
    <source>
        <dbReference type="Proteomes" id="UP000265427"/>
    </source>
</evidence>
<dbReference type="VEuPathDB" id="FungiDB:H257_13279"/>
<dbReference type="InterPro" id="IPR000834">
    <property type="entry name" value="Peptidase_M14"/>
</dbReference>
<dbReference type="EMBL" id="QUSZ01006215">
    <property type="protein sequence ID" value="RHY06543.1"/>
    <property type="molecule type" value="Genomic_DNA"/>
</dbReference>
<evidence type="ECO:0000256" key="7">
    <source>
        <dbReference type="ARBA" id="ARBA00022801"/>
    </source>
</evidence>
<dbReference type="PANTHER" id="PTHR11705:SF143">
    <property type="entry name" value="SLL0236 PROTEIN"/>
    <property type="match status" value="1"/>
</dbReference>
<reference evidence="21 22" key="2">
    <citation type="submission" date="2018-08" db="EMBL/GenBank/DDBJ databases">
        <title>Aphanomyces genome sequencing and annotation.</title>
        <authorList>
            <person name="Minardi D."/>
            <person name="Oidtmann B."/>
            <person name="Van Der Giezen M."/>
            <person name="Studholme D.J."/>
        </authorList>
    </citation>
    <scope>NUCLEOTIDE SEQUENCE [LARGE SCALE GENOMIC DNA]</scope>
    <source>
        <strain evidence="18 23">197901</strain>
        <strain evidence="15 25">D2</strain>
        <strain evidence="19 28">FDL457</strain>
        <strain evidence="14 21">Kv</strain>
        <strain evidence="17 22">SA</strain>
        <strain evidence="16 27">Si</strain>
        <strain evidence="13 24">Yx</strain>
    </source>
</reference>
<dbReference type="PANTHER" id="PTHR11705">
    <property type="entry name" value="PROTEASE FAMILY M14 CARBOXYPEPTIDASE A,B"/>
    <property type="match status" value="1"/>
</dbReference>
<dbReference type="EMBL" id="QUTA01008758">
    <property type="protein sequence ID" value="RHY02740.1"/>
    <property type="molecule type" value="Genomic_DNA"/>
</dbReference>
<keyword evidence="3" id="KW-0121">Carboxypeptidase</keyword>
<proteinExistence type="inferred from homology"/>
<comment type="similarity">
    <text evidence="2 10">Belongs to the peptidase M14 family.</text>
</comment>
<evidence type="ECO:0000256" key="9">
    <source>
        <dbReference type="ARBA" id="ARBA00023049"/>
    </source>
</evidence>
<evidence type="ECO:0000313" key="27">
    <source>
        <dbReference type="Proteomes" id="UP000283543"/>
    </source>
</evidence>
<dbReference type="Gene3D" id="3.40.630.10">
    <property type="entry name" value="Zn peptidases"/>
    <property type="match status" value="1"/>
</dbReference>
<evidence type="ECO:0000256" key="3">
    <source>
        <dbReference type="ARBA" id="ARBA00022645"/>
    </source>
</evidence>
<comment type="caution">
    <text evidence="14">The sequence shown here is derived from an EMBL/GenBank/DDBJ whole genome shotgun (WGS) entry which is preliminary data.</text>
</comment>
<keyword evidence="7" id="KW-0378">Hydrolase</keyword>